<keyword evidence="3" id="KW-1185">Reference proteome</keyword>
<gene>
    <name evidence="2" type="ORF">L6773_06390</name>
</gene>
<reference evidence="2" key="2">
    <citation type="submission" date="2024-05" db="EMBL/GenBank/DDBJ databases">
        <title>Rhodohalobacter halophilus gen. nov., sp. nov., a moderately halophilic member of the family Balneolaceae.</title>
        <authorList>
            <person name="Xia J."/>
        </authorList>
    </citation>
    <scope>NUCLEOTIDE SEQUENCE</scope>
    <source>
        <strain evidence="2">WB101</strain>
    </source>
</reference>
<evidence type="ECO:0000313" key="2">
    <source>
        <dbReference type="EMBL" id="MCG2588187.1"/>
    </source>
</evidence>
<dbReference type="InterPro" id="IPR029044">
    <property type="entry name" value="Nucleotide-diphossugar_trans"/>
</dbReference>
<reference evidence="2" key="1">
    <citation type="submission" date="2022-01" db="EMBL/GenBank/DDBJ databases">
        <authorList>
            <person name="Wang Y."/>
        </authorList>
    </citation>
    <scope>NUCLEOTIDE SEQUENCE</scope>
    <source>
        <strain evidence="2">WB101</strain>
    </source>
</reference>
<dbReference type="InterPro" id="IPR001173">
    <property type="entry name" value="Glyco_trans_2-like"/>
</dbReference>
<dbReference type="Gene3D" id="3.90.550.10">
    <property type="entry name" value="Spore Coat Polysaccharide Biosynthesis Protein SpsA, Chain A"/>
    <property type="match status" value="1"/>
</dbReference>
<sequence length="387" mass="44972">MVNPAVVIPAFKREKSLGRLLHSVNQAYYPESVQLIISLDFGATEDVKKTAQNFDFKHGSVQIIEQTKKLGLKDHIMVCADFSLQYGSVIVLEEDLIVSPGYYNYAKKALDYYDNENSVAGISLYSQRFNETAQLPFEALKTECSAYFMKLVCSWGQAWSSKQWKEFKDWYSDNQSTSILNTIELPENVKDWSKNSWKKYFNAYLIKKDKYVVYPYNSYSTHCGDEEGEHIRKLGNLFQVPLSGIISNSQYVQFPNFTNHLIKYDMHMESSGDFVGRLLGLENENIEVDLYGTKSINQLLESDYILSSKKFSSPIQSFPLQFKPLELNMKFESYETESQFFYLYKTNDLNEVNFKKPNHLRLAQYFSYQNILSGKILRSFLQYMMGK</sequence>
<comment type="caution">
    <text evidence="2">The sequence shown here is derived from an EMBL/GenBank/DDBJ whole genome shotgun (WGS) entry which is preliminary data.</text>
</comment>
<organism evidence="2 3">
    <name type="scientific">Rhodohalobacter sulfatireducens</name>
    <dbReference type="NCBI Taxonomy" id="2911366"/>
    <lineage>
        <taxon>Bacteria</taxon>
        <taxon>Pseudomonadati</taxon>
        <taxon>Balneolota</taxon>
        <taxon>Balneolia</taxon>
        <taxon>Balneolales</taxon>
        <taxon>Balneolaceae</taxon>
        <taxon>Rhodohalobacter</taxon>
    </lineage>
</organism>
<dbReference type="CDD" id="cd00761">
    <property type="entry name" value="Glyco_tranf_GTA_type"/>
    <property type="match status" value="1"/>
</dbReference>
<dbReference type="Proteomes" id="UP001165366">
    <property type="component" value="Unassembled WGS sequence"/>
</dbReference>
<dbReference type="PANTHER" id="PTHR33604:SF3">
    <property type="entry name" value="OSJNBA0004B13.7 PROTEIN"/>
    <property type="match status" value="1"/>
</dbReference>
<proteinExistence type="predicted"/>
<dbReference type="EMBL" id="JAKLWS010000005">
    <property type="protein sequence ID" value="MCG2588187.1"/>
    <property type="molecule type" value="Genomic_DNA"/>
</dbReference>
<evidence type="ECO:0000259" key="1">
    <source>
        <dbReference type="Pfam" id="PF00535"/>
    </source>
</evidence>
<feature type="domain" description="Glycosyltransferase 2-like" evidence="1">
    <location>
        <begin position="6"/>
        <end position="134"/>
    </location>
</feature>
<dbReference type="Pfam" id="PF00535">
    <property type="entry name" value="Glycos_transf_2"/>
    <property type="match status" value="1"/>
</dbReference>
<accession>A0ABS9KBH6</accession>
<dbReference type="PANTHER" id="PTHR33604">
    <property type="entry name" value="OSJNBA0004B13.7 PROTEIN"/>
    <property type="match status" value="1"/>
</dbReference>
<protein>
    <submittedName>
        <fullName evidence="2">Glycosyltransferase family 2 protein</fullName>
    </submittedName>
</protein>
<evidence type="ECO:0000313" key="3">
    <source>
        <dbReference type="Proteomes" id="UP001165366"/>
    </source>
</evidence>
<dbReference type="RefSeq" id="WP_237853031.1">
    <property type="nucleotide sequence ID" value="NZ_JAKLWS010000005.1"/>
</dbReference>
<name>A0ABS9KBH6_9BACT</name>
<dbReference type="SUPFAM" id="SSF53448">
    <property type="entry name" value="Nucleotide-diphospho-sugar transferases"/>
    <property type="match status" value="1"/>
</dbReference>